<accession>A0A2T1E4J6</accession>
<protein>
    <recommendedName>
        <fullName evidence="3">DUF4331 domain-containing protein</fullName>
    </recommendedName>
</protein>
<dbReference type="Pfam" id="PF14224">
    <property type="entry name" value="DUF4331"/>
    <property type="match status" value="2"/>
</dbReference>
<proteinExistence type="predicted"/>
<organism evidence="1 2">
    <name type="scientific">Stenomitos frigidus ULC18</name>
    <dbReference type="NCBI Taxonomy" id="2107698"/>
    <lineage>
        <taxon>Bacteria</taxon>
        <taxon>Bacillati</taxon>
        <taxon>Cyanobacteriota</taxon>
        <taxon>Cyanophyceae</taxon>
        <taxon>Leptolyngbyales</taxon>
        <taxon>Leptolyngbyaceae</taxon>
        <taxon>Stenomitos</taxon>
    </lineage>
</organism>
<name>A0A2T1E4J6_9CYAN</name>
<evidence type="ECO:0000313" key="1">
    <source>
        <dbReference type="EMBL" id="PSB27631.1"/>
    </source>
</evidence>
<comment type="caution">
    <text evidence="1">The sequence shown here is derived from an EMBL/GenBank/DDBJ whole genome shotgun (WGS) entry which is preliminary data.</text>
</comment>
<dbReference type="Proteomes" id="UP000239576">
    <property type="component" value="Unassembled WGS sequence"/>
</dbReference>
<keyword evidence="2" id="KW-1185">Reference proteome</keyword>
<gene>
    <name evidence="1" type="ORF">C7B82_16255</name>
</gene>
<dbReference type="InterPro" id="IPR025566">
    <property type="entry name" value="DUF4331"/>
</dbReference>
<dbReference type="EMBL" id="PVWK01000086">
    <property type="protein sequence ID" value="PSB27631.1"/>
    <property type="molecule type" value="Genomic_DNA"/>
</dbReference>
<reference evidence="2" key="1">
    <citation type="submission" date="2018-02" db="EMBL/GenBank/DDBJ databases">
        <authorList>
            <person name="Moore K."/>
            <person name="Momper L."/>
        </authorList>
    </citation>
    <scope>NUCLEOTIDE SEQUENCE [LARGE SCALE GENOMIC DNA]</scope>
    <source>
        <strain evidence="2">ULC18</strain>
    </source>
</reference>
<sequence length="345" mass="37014">MSHHIDSPAAKEDGRVDITDIYVFAGEAASTTVLIMAVNPLAGELSPTTFRAGALYDFKIDTNADVIEDIDYRITFGDPDPTGVQQIELRRLEGSAATDYGSDDNPIAAGKTGEIIPVGNGGRLWAGLVADPFFFNLGAFGQFAKLILEENRFDPSVFDTAENALAGHNVTAIVLELPNTALSTETIQLWGTTTIEHDGQWKTINRAATPLVQQVFIQDDHLKDAYNKSLPSEDAAKYGETIAAFTATVTQLAGTTTDPQAYGQQVAQFLFPDVLTYNPQLPTSYGFAGRNGRALADDTPDLILSLLANTPFSDRVGKPGGLRAHFPYLAEPNAKPVAEPNAKPG</sequence>
<evidence type="ECO:0008006" key="3">
    <source>
        <dbReference type="Google" id="ProtNLM"/>
    </source>
</evidence>
<dbReference type="OrthoDB" id="9791748at2"/>
<dbReference type="RefSeq" id="WP_106257347.1">
    <property type="nucleotide sequence ID" value="NZ_CAWNSW010000104.1"/>
</dbReference>
<evidence type="ECO:0000313" key="2">
    <source>
        <dbReference type="Proteomes" id="UP000239576"/>
    </source>
</evidence>
<reference evidence="1 2" key="2">
    <citation type="submission" date="2018-03" db="EMBL/GenBank/DDBJ databases">
        <title>The ancient ancestry and fast evolution of plastids.</title>
        <authorList>
            <person name="Moore K.R."/>
            <person name="Magnabosco C."/>
            <person name="Momper L."/>
            <person name="Gold D.A."/>
            <person name="Bosak T."/>
            <person name="Fournier G.P."/>
        </authorList>
    </citation>
    <scope>NUCLEOTIDE SEQUENCE [LARGE SCALE GENOMIC DNA]</scope>
    <source>
        <strain evidence="1 2">ULC18</strain>
    </source>
</reference>
<dbReference type="AlphaFoldDB" id="A0A2T1E4J6"/>